<dbReference type="InterPro" id="IPR005948">
    <property type="entry name" value="ThiB-like"/>
</dbReference>
<feature type="signal peptide" evidence="7">
    <location>
        <begin position="1"/>
        <end position="18"/>
    </location>
</feature>
<dbReference type="Pfam" id="PF01547">
    <property type="entry name" value="SBP_bac_1"/>
    <property type="match status" value="1"/>
</dbReference>
<sequence>MKHLAFAAGMLGATAAFADTPELIVYTYDSFVSDWGPGPAVEKAFEAECGCDLKLVGAGDGAALLARIKLEGARSDADVVLGLDTNLTSAAKATGLFADHAVSADYALPFAWEDTTFAPYDWGYFAFVHNADATAPKNFGELAASDLKIVIQDPRSSTPGLGLLMWVKAAYGDKAPEIWEGLADNVLTVTKGWSEAYGLFLEGEADMVLSYTTSPAYHLIAEEDASKAAAAFDEGHYMQVEVAGKLAATDQPELADQFLAFMVSDAFQSIIPTTNWMYPAVTPAEGLPEGFETLISPEKSLLLTENDAADLRDMALEEWLSALSR</sequence>
<dbReference type="InterPro" id="IPR005967">
    <property type="entry name" value="ThiB"/>
</dbReference>
<comment type="similarity">
    <text evidence="2">Belongs to the bacterial solute-binding protein 1 family.</text>
</comment>
<dbReference type="GO" id="GO:0030975">
    <property type="term" value="F:thiamine binding"/>
    <property type="evidence" value="ECO:0007669"/>
    <property type="project" value="InterPro"/>
</dbReference>
<evidence type="ECO:0000256" key="3">
    <source>
        <dbReference type="ARBA" id="ARBA00019815"/>
    </source>
</evidence>
<evidence type="ECO:0000256" key="2">
    <source>
        <dbReference type="ARBA" id="ARBA00008520"/>
    </source>
</evidence>
<protein>
    <recommendedName>
        <fullName evidence="3">Thiamine-binding periplasmic protein</fullName>
    </recommendedName>
</protein>
<dbReference type="PANTHER" id="PTHR30006">
    <property type="entry name" value="THIAMINE-BINDING PERIPLASMIC PROTEIN-RELATED"/>
    <property type="match status" value="1"/>
</dbReference>
<dbReference type="NCBIfam" id="TIGR01276">
    <property type="entry name" value="thiB"/>
    <property type="match status" value="1"/>
</dbReference>
<accession>A0A0H5DL00</accession>
<comment type="subcellular location">
    <subcellularLocation>
        <location evidence="1">Periplasm</location>
    </subcellularLocation>
</comment>
<dbReference type="EMBL" id="CVRL01000041">
    <property type="protein sequence ID" value="CRL12466.1"/>
    <property type="molecule type" value="Genomic_DNA"/>
</dbReference>
<dbReference type="InterPro" id="IPR006059">
    <property type="entry name" value="SBP"/>
</dbReference>
<name>A0A0H5DL00_9RHOB</name>
<dbReference type="PANTHER" id="PTHR30006:SF3">
    <property type="entry name" value="THIAMINE-BINDING PERIPLASMIC PROTEIN"/>
    <property type="match status" value="1"/>
</dbReference>
<dbReference type="AlphaFoldDB" id="A0A0H5DL00"/>
<keyword evidence="9" id="KW-1185">Reference proteome</keyword>
<dbReference type="CDD" id="cd13545">
    <property type="entry name" value="PBP2_TbpA"/>
    <property type="match status" value="1"/>
</dbReference>
<dbReference type="GO" id="GO:0015888">
    <property type="term" value="P:thiamine transport"/>
    <property type="evidence" value="ECO:0007669"/>
    <property type="project" value="InterPro"/>
</dbReference>
<evidence type="ECO:0000256" key="6">
    <source>
        <dbReference type="ARBA" id="ARBA00022764"/>
    </source>
</evidence>
<evidence type="ECO:0000256" key="7">
    <source>
        <dbReference type="SAM" id="SignalP"/>
    </source>
</evidence>
<evidence type="ECO:0000313" key="9">
    <source>
        <dbReference type="Proteomes" id="UP000043764"/>
    </source>
</evidence>
<dbReference type="RefSeq" id="WP_037303011.1">
    <property type="nucleotide sequence ID" value="NZ_CAKZKN010000033.1"/>
</dbReference>
<dbReference type="GO" id="GO:0030976">
    <property type="term" value="F:thiamine pyrophosphate binding"/>
    <property type="evidence" value="ECO:0007669"/>
    <property type="project" value="TreeGrafter"/>
</dbReference>
<feature type="chain" id="PRO_5009773495" description="Thiamine-binding periplasmic protein" evidence="7">
    <location>
        <begin position="19"/>
        <end position="325"/>
    </location>
</feature>
<evidence type="ECO:0000256" key="1">
    <source>
        <dbReference type="ARBA" id="ARBA00004418"/>
    </source>
</evidence>
<dbReference type="Proteomes" id="UP000043764">
    <property type="component" value="Unassembled WGS sequence"/>
</dbReference>
<reference evidence="8 9" key="1">
    <citation type="submission" date="2015-05" db="EMBL/GenBank/DDBJ databases">
        <authorList>
            <person name="Rodrigo-Torres Lidia"/>
            <person name="Arahal R.David."/>
        </authorList>
    </citation>
    <scope>NUCLEOTIDE SEQUENCE [LARGE SCALE GENOMIC DNA]</scope>
    <source>
        <strain evidence="8 9">CECT 7321</strain>
    </source>
</reference>
<proteinExistence type="inferred from homology"/>
<evidence type="ECO:0000256" key="4">
    <source>
        <dbReference type="ARBA" id="ARBA00022448"/>
    </source>
</evidence>
<gene>
    <name evidence="8" type="primary">thiB</name>
    <name evidence="8" type="ORF">NIT7321_03342</name>
</gene>
<dbReference type="NCBIfam" id="TIGR01254">
    <property type="entry name" value="sfuA"/>
    <property type="match status" value="1"/>
</dbReference>
<dbReference type="Gene3D" id="3.40.190.10">
    <property type="entry name" value="Periplasmic binding protein-like II"/>
    <property type="match status" value="2"/>
</dbReference>
<organism evidence="8 9">
    <name type="scientific">Phaeobacter italicus</name>
    <dbReference type="NCBI Taxonomy" id="481446"/>
    <lineage>
        <taxon>Bacteria</taxon>
        <taxon>Pseudomonadati</taxon>
        <taxon>Pseudomonadota</taxon>
        <taxon>Alphaproteobacteria</taxon>
        <taxon>Rhodobacterales</taxon>
        <taxon>Roseobacteraceae</taxon>
        <taxon>Phaeobacter</taxon>
    </lineage>
</organism>
<keyword evidence="4" id="KW-0813">Transport</keyword>
<evidence type="ECO:0000256" key="5">
    <source>
        <dbReference type="ARBA" id="ARBA00022729"/>
    </source>
</evidence>
<dbReference type="SUPFAM" id="SSF53850">
    <property type="entry name" value="Periplasmic binding protein-like II"/>
    <property type="match status" value="1"/>
</dbReference>
<dbReference type="GO" id="GO:0030288">
    <property type="term" value="C:outer membrane-bounded periplasmic space"/>
    <property type="evidence" value="ECO:0007669"/>
    <property type="project" value="InterPro"/>
</dbReference>
<dbReference type="STRING" id="481446.NIT7645_02760"/>
<keyword evidence="6" id="KW-0574">Periplasm</keyword>
<evidence type="ECO:0000313" key="8">
    <source>
        <dbReference type="EMBL" id="CRL12466.1"/>
    </source>
</evidence>
<keyword evidence="5 7" id="KW-0732">Signal</keyword>
<dbReference type="OrthoDB" id="8013425at2"/>